<dbReference type="Proteomes" id="UP001153331">
    <property type="component" value="Unassembled WGS sequence"/>
</dbReference>
<organism evidence="1 2">
    <name type="scientific">Boeremia exigua</name>
    <dbReference type="NCBI Taxonomy" id="749465"/>
    <lineage>
        <taxon>Eukaryota</taxon>
        <taxon>Fungi</taxon>
        <taxon>Dikarya</taxon>
        <taxon>Ascomycota</taxon>
        <taxon>Pezizomycotina</taxon>
        <taxon>Dothideomycetes</taxon>
        <taxon>Pleosporomycetidae</taxon>
        <taxon>Pleosporales</taxon>
        <taxon>Pleosporineae</taxon>
        <taxon>Didymellaceae</taxon>
        <taxon>Boeremia</taxon>
    </lineage>
</organism>
<evidence type="ECO:0000313" key="2">
    <source>
        <dbReference type="Proteomes" id="UP001153331"/>
    </source>
</evidence>
<name>A0ACC2INW1_9PLEO</name>
<evidence type="ECO:0000313" key="1">
    <source>
        <dbReference type="EMBL" id="KAJ8116828.1"/>
    </source>
</evidence>
<gene>
    <name evidence="1" type="ORF">OPT61_g1833</name>
</gene>
<sequence length="1417" mass="157620">MASKKVTTAFSKYTVQPTGIYAAINRIFAIDPKRSTGIPFNPQFRNPPPGGLDPNTYDDPVTLPAADIAENPYWKRDVRRGYPRLSTVTQADAVALLEVGSAAAPKQELIGEAGSKQLIAAHEEGTKGLAAAFEKNTGLAKDVLGAGGMPPLPSGLHVSETGSKRYDLEKEQSYGSEYAGLLSNTYPEPTLTLPQLPLQDIRIMRANEIGLAALASRLPLPAPSHLAARHTLLFASIALIVVMESDPAGSVQEPETSPLNFIYSCSICGATFADTHNGHNETVQGLSDGINPKDRLVTKLYLSGCCHVFCGEHLEGGGPPFFPAGQKPRASCPYCIKETGDTTVRDLYSIRGFNKDEYDPQIPPIWFIAPPMSLDGHTREMEALRYLALARYCQTSYRTRKPLADALKKTKQDLNTMQDRIAEERSRVVGLQYDNESLRAAARQAGDAETLRAKVQHLEYEKNQLKADLEAFRLLRNDMRDLDIFRKNKPAILQYMKLLPEVVEQNTKLKERLSSLGFAMAVEPIPNYTQLTSDDLNDIGDIAEADDRRFQKSSSSHTAGRSAHTSGHPFTSTDRPFKRQRIASPLPTDTQSATPSSREMMPPPSTKPLSKIRSVRHLIPSIRKKLSNKPLLPRGSQNHNGNSQVQDNGYSRTSHDEHPIRHALGGETHYMSGALPVENSAQKSDLLATVGVDSDASKFSFRASSPVKMNGGKGGNRPVQHPPEPSYLHLMDGLSQDNGFDLGLKDPRDDASNHFEAHQNIQRTVSTPRNQYQTQDTSQQRWRLGHAFLHQSPNVTLRTPDDRQRILPDDKSKGFFSRAHYEPSTRVVTPDFPPPQHPPRQVQNIVSPFFGRSHYDARASPQPRITETQTSSHHSAAYRSQRYPASQTTAEWREPRSLRGLSFMDSPLDTRAENVLHREYRQPLWYVPTQIYHDSSKFVLQSGGHRASPLEYRHYNSPTQSSPVFDRQQQTQLHSAVPPSAAFNRTASSQIERLPSSMPSAVLSYPARNQRQWNTQQRGGVRSSRQAHGKTLEESFHASSSVPSLQNRRRSVITADQQLAKPVNDILSITSTDHDRVEIAHDRTANILAAAALVSAAFAAPTDKETRANRKLKWFGINESGAEFGEKNFPGVYNKDYIWYDTKTIDQFIGQGVNVFRLNFLMERLTPNSLTGSFDKGYLGNLTQQINYITGKGAYAMVQPHNYGRFYGNIITDTSGFKTWWKNVAAQYKDNALVVFDTNNEYHDMDQTLVFNLNQASIDGIRAAGATKQYITPEGNSWTGAWTWVSSGNGASLVNLKDPENKLIYQMHQYLDSDGSGTSATCVSATIFKERLQAATKWLKDNKKQGFLGEFAAGNNAQCISALQDGLTYLGQNSDVWWGAAWWAAGPWWGDYIFNMEPTTGVAWINILPKIKSYFIS</sequence>
<dbReference type="EMBL" id="JAPHNI010000077">
    <property type="protein sequence ID" value="KAJ8116828.1"/>
    <property type="molecule type" value="Genomic_DNA"/>
</dbReference>
<reference evidence="1" key="1">
    <citation type="submission" date="2022-11" db="EMBL/GenBank/DDBJ databases">
        <title>Genome Sequence of Boeremia exigua.</title>
        <authorList>
            <person name="Buettner E."/>
        </authorList>
    </citation>
    <scope>NUCLEOTIDE SEQUENCE</scope>
    <source>
        <strain evidence="1">CU02</strain>
    </source>
</reference>
<proteinExistence type="predicted"/>
<protein>
    <submittedName>
        <fullName evidence="1">Uncharacterized protein</fullName>
    </submittedName>
</protein>
<comment type="caution">
    <text evidence="1">The sequence shown here is derived from an EMBL/GenBank/DDBJ whole genome shotgun (WGS) entry which is preliminary data.</text>
</comment>
<accession>A0ACC2INW1</accession>
<keyword evidence="2" id="KW-1185">Reference proteome</keyword>